<evidence type="ECO:0000313" key="3">
    <source>
        <dbReference type="Proteomes" id="UP000279959"/>
    </source>
</evidence>
<organism evidence="2 3">
    <name type="scientific">Sphingobium amiense</name>
    <dbReference type="NCBI Taxonomy" id="135719"/>
    <lineage>
        <taxon>Bacteria</taxon>
        <taxon>Pseudomonadati</taxon>
        <taxon>Pseudomonadota</taxon>
        <taxon>Alphaproteobacteria</taxon>
        <taxon>Sphingomonadales</taxon>
        <taxon>Sphingomonadaceae</taxon>
        <taxon>Sphingobium</taxon>
    </lineage>
</organism>
<dbReference type="RefSeq" id="WP_232037216.1">
    <property type="nucleotide sequence ID" value="NZ_AP018664.1"/>
</dbReference>
<dbReference type="Gene3D" id="3.40.50.720">
    <property type="entry name" value="NAD(P)-binding Rossmann-like Domain"/>
    <property type="match status" value="1"/>
</dbReference>
<dbReference type="Proteomes" id="UP000279959">
    <property type="component" value="Chromosome"/>
</dbReference>
<gene>
    <name evidence="2" type="ORF">SAMIE_1019360</name>
</gene>
<reference evidence="2 3" key="1">
    <citation type="submission" date="2018-05" db="EMBL/GenBank/DDBJ databases">
        <title>Complete Genome Sequence of the Nonylphenol-Degrading Bacterium Sphingobium amiense DSM 16289T.</title>
        <authorList>
            <person name="Ootsuka M."/>
            <person name="Nishizawa T."/>
            <person name="Ohta H."/>
        </authorList>
    </citation>
    <scope>NUCLEOTIDE SEQUENCE [LARGE SCALE GENOMIC DNA]</scope>
    <source>
        <strain evidence="2 3">DSM 16289</strain>
    </source>
</reference>
<dbReference type="SUPFAM" id="SSF51735">
    <property type="entry name" value="NAD(P)-binding Rossmann-fold domains"/>
    <property type="match status" value="1"/>
</dbReference>
<accession>A0A494WCX1</accession>
<protein>
    <submittedName>
        <fullName evidence="2">NAD(P)-dependent alcohol dehydrogenase</fullName>
    </submittedName>
</protein>
<sequence>MACDLGATHAIDAAEGDVTAAICALVPDGVEFALETSGREALVDAALASLGSHGMLGFVGVPPKPDNSIKINLAALITYGHRIIGIIEATATWTAPFPNWSPSTAQGGFRSTSSCEPIG</sequence>
<evidence type="ECO:0000259" key="1">
    <source>
        <dbReference type="Pfam" id="PF00107"/>
    </source>
</evidence>
<dbReference type="Pfam" id="PF00107">
    <property type="entry name" value="ADH_zinc_N"/>
    <property type="match status" value="1"/>
</dbReference>
<dbReference type="InterPro" id="IPR013149">
    <property type="entry name" value="ADH-like_C"/>
</dbReference>
<feature type="domain" description="Alcohol dehydrogenase-like C-terminal" evidence="1">
    <location>
        <begin position="1"/>
        <end position="93"/>
    </location>
</feature>
<dbReference type="EMBL" id="AP018664">
    <property type="protein sequence ID" value="BBD98435.1"/>
    <property type="molecule type" value="Genomic_DNA"/>
</dbReference>
<evidence type="ECO:0000313" key="2">
    <source>
        <dbReference type="EMBL" id="BBD98435.1"/>
    </source>
</evidence>
<keyword evidence="3" id="KW-1185">Reference proteome</keyword>
<name>A0A494WCX1_9SPHN</name>
<dbReference type="AlphaFoldDB" id="A0A494WCX1"/>
<dbReference type="KEGG" id="sami:SAMIE_1019360"/>
<dbReference type="Gene3D" id="3.90.180.10">
    <property type="entry name" value="Medium-chain alcohol dehydrogenases, catalytic domain"/>
    <property type="match status" value="1"/>
</dbReference>
<dbReference type="InterPro" id="IPR036291">
    <property type="entry name" value="NAD(P)-bd_dom_sf"/>
</dbReference>
<proteinExistence type="predicted"/>